<dbReference type="EMBL" id="KN822957">
    <property type="protein sequence ID" value="KIO32130.1"/>
    <property type="molecule type" value="Genomic_DNA"/>
</dbReference>
<evidence type="ECO:0000313" key="2">
    <source>
        <dbReference type="EMBL" id="KIO32130.1"/>
    </source>
</evidence>
<dbReference type="OrthoDB" id="3177101at2759"/>
<feature type="transmembrane region" description="Helical" evidence="1">
    <location>
        <begin position="228"/>
        <end position="246"/>
    </location>
</feature>
<gene>
    <name evidence="2" type="ORF">M407DRAFT_4688</name>
</gene>
<evidence type="ECO:0000256" key="1">
    <source>
        <dbReference type="SAM" id="Phobius"/>
    </source>
</evidence>
<accession>A0A0C3QIY5</accession>
<dbReference type="HOGENOM" id="CLU_1035084_0_0_1"/>
<dbReference type="AlphaFoldDB" id="A0A0C3QIY5"/>
<evidence type="ECO:0000313" key="3">
    <source>
        <dbReference type="Proteomes" id="UP000054248"/>
    </source>
</evidence>
<keyword evidence="3" id="KW-1185">Reference proteome</keyword>
<keyword evidence="1" id="KW-1133">Transmembrane helix</keyword>
<protein>
    <submittedName>
        <fullName evidence="2">Uncharacterized protein</fullName>
    </submittedName>
</protein>
<keyword evidence="1" id="KW-0472">Membrane</keyword>
<reference evidence="2 3" key="1">
    <citation type="submission" date="2014-04" db="EMBL/GenBank/DDBJ databases">
        <authorList>
            <consortium name="DOE Joint Genome Institute"/>
            <person name="Kuo A."/>
            <person name="Girlanda M."/>
            <person name="Perotto S."/>
            <person name="Kohler A."/>
            <person name="Nagy L.G."/>
            <person name="Floudas D."/>
            <person name="Copeland A."/>
            <person name="Barry K.W."/>
            <person name="Cichocki N."/>
            <person name="Veneault-Fourrey C."/>
            <person name="LaButti K."/>
            <person name="Lindquist E.A."/>
            <person name="Lipzen A."/>
            <person name="Lundell T."/>
            <person name="Morin E."/>
            <person name="Murat C."/>
            <person name="Sun H."/>
            <person name="Tunlid A."/>
            <person name="Henrissat B."/>
            <person name="Grigoriev I.V."/>
            <person name="Hibbett D.S."/>
            <person name="Martin F."/>
            <person name="Nordberg H.P."/>
            <person name="Cantor M.N."/>
            <person name="Hua S.X."/>
        </authorList>
    </citation>
    <scope>NUCLEOTIDE SEQUENCE [LARGE SCALE GENOMIC DNA]</scope>
    <source>
        <strain evidence="2 3">MUT 4182</strain>
    </source>
</reference>
<reference evidence="3" key="2">
    <citation type="submission" date="2015-01" db="EMBL/GenBank/DDBJ databases">
        <title>Evolutionary Origins and Diversification of the Mycorrhizal Mutualists.</title>
        <authorList>
            <consortium name="DOE Joint Genome Institute"/>
            <consortium name="Mycorrhizal Genomics Consortium"/>
            <person name="Kohler A."/>
            <person name="Kuo A."/>
            <person name="Nagy L.G."/>
            <person name="Floudas D."/>
            <person name="Copeland A."/>
            <person name="Barry K.W."/>
            <person name="Cichocki N."/>
            <person name="Veneault-Fourrey C."/>
            <person name="LaButti K."/>
            <person name="Lindquist E.A."/>
            <person name="Lipzen A."/>
            <person name="Lundell T."/>
            <person name="Morin E."/>
            <person name="Murat C."/>
            <person name="Riley R."/>
            <person name="Ohm R."/>
            <person name="Sun H."/>
            <person name="Tunlid A."/>
            <person name="Henrissat B."/>
            <person name="Grigoriev I.V."/>
            <person name="Hibbett D.S."/>
            <person name="Martin F."/>
        </authorList>
    </citation>
    <scope>NUCLEOTIDE SEQUENCE [LARGE SCALE GENOMIC DNA]</scope>
    <source>
        <strain evidence="3">MUT 4182</strain>
    </source>
</reference>
<feature type="transmembrane region" description="Helical" evidence="1">
    <location>
        <begin position="186"/>
        <end position="208"/>
    </location>
</feature>
<feature type="transmembrane region" description="Helical" evidence="1">
    <location>
        <begin position="152"/>
        <end position="174"/>
    </location>
</feature>
<dbReference type="Proteomes" id="UP000054248">
    <property type="component" value="Unassembled WGS sequence"/>
</dbReference>
<organism evidence="2 3">
    <name type="scientific">Tulasnella calospora MUT 4182</name>
    <dbReference type="NCBI Taxonomy" id="1051891"/>
    <lineage>
        <taxon>Eukaryota</taxon>
        <taxon>Fungi</taxon>
        <taxon>Dikarya</taxon>
        <taxon>Basidiomycota</taxon>
        <taxon>Agaricomycotina</taxon>
        <taxon>Agaricomycetes</taxon>
        <taxon>Cantharellales</taxon>
        <taxon>Tulasnellaceae</taxon>
        <taxon>Tulasnella</taxon>
    </lineage>
</organism>
<name>A0A0C3QIY5_9AGAM</name>
<proteinExistence type="predicted"/>
<feature type="transmembrane region" description="Helical" evidence="1">
    <location>
        <begin position="98"/>
        <end position="120"/>
    </location>
</feature>
<sequence>MDEEKGVRLPTLSKERTVTSFARNQQDLEELELWSGDERLGYRNVPYKEFVSTLGFSCTIGIAIAASAAFSILAAGSIFGDTSPEAFHDSELRHMATLLAWSAGCYANATAIVLCLQFLYSSPSFCKVITQKINYTWEFRRKNEPWDMVRCIIAYGSVGWGFFSLILQLAGTILMVEALRPFAPVLLAEIPISLVSLVGAAFILTGAATGAGGGGGGGCGGPAVVPRLGPVGGFLIGSSLSYFFIITEAEVPDVKRGAAQAFRGPRYEL</sequence>
<feature type="transmembrane region" description="Helical" evidence="1">
    <location>
        <begin position="54"/>
        <end position="78"/>
    </location>
</feature>
<keyword evidence="1" id="KW-0812">Transmembrane</keyword>